<dbReference type="Proteomes" id="UP000013909">
    <property type="component" value="Unassembled WGS sequence"/>
</dbReference>
<dbReference type="GO" id="GO:0004181">
    <property type="term" value="F:metallocarboxypeptidase activity"/>
    <property type="evidence" value="ECO:0007669"/>
    <property type="project" value="InterPro"/>
</dbReference>
<evidence type="ECO:0000256" key="8">
    <source>
        <dbReference type="SAM" id="SignalP"/>
    </source>
</evidence>
<feature type="domain" description="Peptidase M14" evidence="9">
    <location>
        <begin position="27"/>
        <end position="372"/>
    </location>
</feature>
<dbReference type="PATRIC" id="fig|1288963.3.peg.2514"/>
<feature type="chain" id="PRO_5004451081" description="Peptidase M14 domain-containing protein" evidence="8">
    <location>
        <begin position="25"/>
        <end position="538"/>
    </location>
</feature>
<dbReference type="GO" id="GO:0008270">
    <property type="term" value="F:zinc ion binding"/>
    <property type="evidence" value="ECO:0007669"/>
    <property type="project" value="InterPro"/>
</dbReference>
<dbReference type="PROSITE" id="PS52035">
    <property type="entry name" value="PEPTIDASE_M14"/>
    <property type="match status" value="1"/>
</dbReference>
<evidence type="ECO:0000256" key="4">
    <source>
        <dbReference type="ARBA" id="ARBA00022801"/>
    </source>
</evidence>
<evidence type="ECO:0000256" key="7">
    <source>
        <dbReference type="PROSITE-ProRule" id="PRU01379"/>
    </source>
</evidence>
<dbReference type="PANTHER" id="PTHR11705">
    <property type="entry name" value="PROTEASE FAMILY M14 CARBOXYPEPTIDASE A,B"/>
    <property type="match status" value="1"/>
</dbReference>
<comment type="similarity">
    <text evidence="2 7">Belongs to the peptidase M14 family.</text>
</comment>
<reference evidence="10 11" key="1">
    <citation type="submission" date="2013-02" db="EMBL/GenBank/DDBJ databases">
        <title>A novel strain isolated from Lonar lake, Maharashtra, India.</title>
        <authorList>
            <person name="Singh A."/>
        </authorList>
    </citation>
    <scope>NUCLEOTIDE SEQUENCE [LARGE SCALE GENOMIC DNA]</scope>
    <source>
        <strain evidence="10 11">AK24</strain>
    </source>
</reference>
<evidence type="ECO:0000313" key="10">
    <source>
        <dbReference type="EMBL" id="EON76979.1"/>
    </source>
</evidence>
<dbReference type="CDD" id="cd06905">
    <property type="entry name" value="M14-like"/>
    <property type="match status" value="1"/>
</dbReference>
<dbReference type="GO" id="GO:0006508">
    <property type="term" value="P:proteolysis"/>
    <property type="evidence" value="ECO:0007669"/>
    <property type="project" value="UniProtKB-KW"/>
</dbReference>
<dbReference type="OrthoDB" id="5294005at2"/>
<evidence type="ECO:0000256" key="1">
    <source>
        <dbReference type="ARBA" id="ARBA00001947"/>
    </source>
</evidence>
<accession>R7ZSI8</accession>
<sequence length="538" mass="60278">MRPNFYLYTLGILCLWLFSLGSKAQSDYPTNSQIQQELERLAQAHPEAELKDLGKTPGGQTIWSLEIGKGEKYRKPATVVVGGVEGYHVLGVSLALNFAKQLLETTPSLLDNHTFYVLPNLSPDAYAQYHASLRYERRGNNAQVDHDRDGRISEDGYDDLNGDGMITRMRVESVVGDYVVSDEDERILRPIDRAKGERGTHLLFSEGIDNDKDGKINEDLAEGIAFNKSLTYQFPAFEPLAGDFPVSQPESRAVLDYLFDRANIYTVVTFGPANNLSSPLSYNPAAAQKRVVTSMLESDVQINKRLSDLYNEVMAQKPSLLETQGTPGDFFQWAYFHFGRLSLSTPGWWVPEMKTASGSSYKLAEANYLAWADSIGIPQPFVPWTEVAHPDFPGQRVEIGGLKPFLLHNPPFDFVDSLSRLHSDFILQVAAQHPKLEFHGLKVEKLERDLTRVSVQLINNAPLPTHTEMGKRSRWLQKIRVDVQVPASELLVGDKIQLFDSLEAYDKLELSWLVRGSEPIKIKAGAPHTGYAEITVKP</sequence>
<dbReference type="InterPro" id="IPR000834">
    <property type="entry name" value="Peptidase_M14"/>
</dbReference>
<dbReference type="EMBL" id="AQHR01000069">
    <property type="protein sequence ID" value="EON76979.1"/>
    <property type="molecule type" value="Genomic_DNA"/>
</dbReference>
<keyword evidence="8" id="KW-0732">Signal</keyword>
<keyword evidence="3" id="KW-0645">Protease</keyword>
<protein>
    <recommendedName>
        <fullName evidence="9">Peptidase M14 domain-containing protein</fullName>
    </recommendedName>
</protein>
<comment type="caution">
    <text evidence="7">Lacks conserved residue(s) required for the propagation of feature annotation.</text>
</comment>
<keyword evidence="11" id="KW-1185">Reference proteome</keyword>
<dbReference type="AlphaFoldDB" id="R7ZSI8"/>
<evidence type="ECO:0000256" key="2">
    <source>
        <dbReference type="ARBA" id="ARBA00005988"/>
    </source>
</evidence>
<evidence type="ECO:0000256" key="6">
    <source>
        <dbReference type="ARBA" id="ARBA00023049"/>
    </source>
</evidence>
<feature type="signal peptide" evidence="8">
    <location>
        <begin position="1"/>
        <end position="24"/>
    </location>
</feature>
<name>R7ZSI8_9BACT</name>
<dbReference type="STRING" id="1232681.ADIS_2522"/>
<dbReference type="Gene3D" id="3.40.630.10">
    <property type="entry name" value="Zn peptidases"/>
    <property type="match status" value="1"/>
</dbReference>
<organism evidence="10 11">
    <name type="scientific">Lunatimonas lonarensis</name>
    <dbReference type="NCBI Taxonomy" id="1232681"/>
    <lineage>
        <taxon>Bacteria</taxon>
        <taxon>Pseudomonadati</taxon>
        <taxon>Bacteroidota</taxon>
        <taxon>Cytophagia</taxon>
        <taxon>Cytophagales</taxon>
        <taxon>Cyclobacteriaceae</taxon>
    </lineage>
</organism>
<keyword evidence="6" id="KW-0482">Metalloprotease</keyword>
<dbReference type="SMART" id="SM00631">
    <property type="entry name" value="Zn_pept"/>
    <property type="match status" value="1"/>
</dbReference>
<dbReference type="GO" id="GO:0005615">
    <property type="term" value="C:extracellular space"/>
    <property type="evidence" value="ECO:0007669"/>
    <property type="project" value="TreeGrafter"/>
</dbReference>
<comment type="cofactor">
    <cofactor evidence="1">
        <name>Zn(2+)</name>
        <dbReference type="ChEBI" id="CHEBI:29105"/>
    </cofactor>
</comment>
<evidence type="ECO:0000313" key="11">
    <source>
        <dbReference type="Proteomes" id="UP000013909"/>
    </source>
</evidence>
<dbReference type="SUPFAM" id="SSF53187">
    <property type="entry name" value="Zn-dependent exopeptidases"/>
    <property type="match status" value="1"/>
</dbReference>
<dbReference type="Pfam" id="PF00246">
    <property type="entry name" value="Peptidase_M14"/>
    <property type="match status" value="1"/>
</dbReference>
<proteinExistence type="inferred from homology"/>
<keyword evidence="5" id="KW-0862">Zinc</keyword>
<dbReference type="RefSeq" id="WP_010854658.1">
    <property type="nucleotide sequence ID" value="NZ_AQHR01000069.1"/>
</dbReference>
<dbReference type="PANTHER" id="PTHR11705:SF143">
    <property type="entry name" value="SLL0236 PROTEIN"/>
    <property type="match status" value="1"/>
</dbReference>
<keyword evidence="4" id="KW-0378">Hydrolase</keyword>
<evidence type="ECO:0000256" key="3">
    <source>
        <dbReference type="ARBA" id="ARBA00022670"/>
    </source>
</evidence>
<evidence type="ECO:0000256" key="5">
    <source>
        <dbReference type="ARBA" id="ARBA00022833"/>
    </source>
</evidence>
<comment type="caution">
    <text evidence="10">The sequence shown here is derived from an EMBL/GenBank/DDBJ whole genome shotgun (WGS) entry which is preliminary data.</text>
</comment>
<gene>
    <name evidence="10" type="ORF">ADIS_2522</name>
</gene>
<evidence type="ECO:0000259" key="9">
    <source>
        <dbReference type="PROSITE" id="PS52035"/>
    </source>
</evidence>